<keyword evidence="2" id="KW-1185">Reference proteome</keyword>
<organism evidence="1 2">
    <name type="scientific">Orientia chuto str. Dubai</name>
    <dbReference type="NCBI Taxonomy" id="1359168"/>
    <lineage>
        <taxon>Bacteria</taxon>
        <taxon>Pseudomonadati</taxon>
        <taxon>Pseudomonadota</taxon>
        <taxon>Alphaproteobacteria</taxon>
        <taxon>Rickettsiales</taxon>
        <taxon>Rickettsiaceae</taxon>
        <taxon>Rickettsieae</taxon>
        <taxon>Orientia</taxon>
    </lineage>
</organism>
<dbReference type="EMBL" id="LANP01000020">
    <property type="protein sequence ID" value="KJV55582.1"/>
    <property type="molecule type" value="Genomic_DNA"/>
</dbReference>
<dbReference type="InterPro" id="IPR011009">
    <property type="entry name" value="Kinase-like_dom_sf"/>
</dbReference>
<name>A0A0F3MJF3_9RICK</name>
<dbReference type="SUPFAM" id="SSF56112">
    <property type="entry name" value="Protein kinase-like (PK-like)"/>
    <property type="match status" value="1"/>
</dbReference>
<comment type="caution">
    <text evidence="1">The sequence shown here is derived from an EMBL/GenBank/DDBJ whole genome shotgun (WGS) entry which is preliminary data.</text>
</comment>
<evidence type="ECO:0000313" key="1">
    <source>
        <dbReference type="EMBL" id="KJV55582.1"/>
    </source>
</evidence>
<accession>A0A0F3MJF3</accession>
<dbReference type="STRING" id="1359168.OCHUTO_0799"/>
<reference evidence="1 2" key="1">
    <citation type="submission" date="2015-02" db="EMBL/GenBank/DDBJ databases">
        <title>Genome Sequencing of Rickettsiales.</title>
        <authorList>
            <person name="Daugherty S.C."/>
            <person name="Su Q."/>
            <person name="Abolude K."/>
            <person name="Beier-Sexton M."/>
            <person name="Carlyon J.A."/>
            <person name="Carter R."/>
            <person name="Day N.P."/>
            <person name="Dumler S.J."/>
            <person name="Dyachenko V."/>
            <person name="Godinez A."/>
            <person name="Kurtti T.J."/>
            <person name="Lichay M."/>
            <person name="Mullins K.E."/>
            <person name="Ott S."/>
            <person name="Pappas-Brown V."/>
            <person name="Paris D.H."/>
            <person name="Patel P."/>
            <person name="Richards A.L."/>
            <person name="Sadzewicz L."/>
            <person name="Sears K."/>
            <person name="Seidman D."/>
            <person name="Sengamalay N."/>
            <person name="Stenos J."/>
            <person name="Tallon L.J."/>
            <person name="Vincent G."/>
            <person name="Fraser C.M."/>
            <person name="Munderloh U."/>
            <person name="Dunning-Hotopp J.C."/>
        </authorList>
    </citation>
    <scope>NUCLEOTIDE SEQUENCE [LARGE SCALE GENOMIC DNA]</scope>
    <source>
        <strain evidence="1 2">Fuller</strain>
    </source>
</reference>
<sequence length="112" mass="13072">MILKILNYFRNSLRLLEQVDGPSIIHRDFREVIIHQNTLRGIIDWLSARSGFAEDDFCSIEHGEWENFNGYKNVFLDGYRSIRTMPSYNAVIPLLRLNRAIAVIGFTVKRNT</sequence>
<proteinExistence type="predicted"/>
<evidence type="ECO:0000313" key="2">
    <source>
        <dbReference type="Proteomes" id="UP000033616"/>
    </source>
</evidence>
<protein>
    <submittedName>
        <fullName evidence="1">Uncharacterized protein</fullName>
    </submittedName>
</protein>
<dbReference type="PATRIC" id="fig|1359168.3.peg.448"/>
<dbReference type="AlphaFoldDB" id="A0A0F3MJF3"/>
<gene>
    <name evidence="1" type="ORF">OCHUTO_0799</name>
</gene>
<dbReference type="Proteomes" id="UP000033616">
    <property type="component" value="Unassembled WGS sequence"/>
</dbReference>